<dbReference type="GO" id="GO:0009360">
    <property type="term" value="C:DNA polymerase III complex"/>
    <property type="evidence" value="ECO:0007669"/>
    <property type="project" value="InterPro"/>
</dbReference>
<dbReference type="InterPro" id="IPR027417">
    <property type="entry name" value="P-loop_NTPase"/>
</dbReference>
<comment type="catalytic activity">
    <reaction evidence="8">
        <text>DNA(n) + a 2'-deoxyribonucleoside 5'-triphosphate = DNA(n+1) + diphosphate</text>
        <dbReference type="Rhea" id="RHEA:22508"/>
        <dbReference type="Rhea" id="RHEA-COMP:17339"/>
        <dbReference type="Rhea" id="RHEA-COMP:17340"/>
        <dbReference type="ChEBI" id="CHEBI:33019"/>
        <dbReference type="ChEBI" id="CHEBI:61560"/>
        <dbReference type="ChEBI" id="CHEBI:173112"/>
        <dbReference type="EC" id="2.7.7.7"/>
    </reaction>
</comment>
<evidence type="ECO:0000256" key="7">
    <source>
        <dbReference type="ARBA" id="ARBA00034754"/>
    </source>
</evidence>
<feature type="domain" description="DNA polymerase III delta N-terminal" evidence="9">
    <location>
        <begin position="4"/>
        <end position="81"/>
    </location>
</feature>
<accession>A0A0G0Z4W9</accession>
<dbReference type="PANTHER" id="PTHR34388:SF1">
    <property type="entry name" value="DNA POLYMERASE III SUBUNIT DELTA"/>
    <property type="match status" value="1"/>
</dbReference>
<organism evidence="11 12">
    <name type="scientific">Candidatus Azambacteria bacterium GW2011_GWB1_42_17</name>
    <dbReference type="NCBI Taxonomy" id="1618615"/>
    <lineage>
        <taxon>Bacteria</taxon>
        <taxon>Candidatus Azamiibacteriota</taxon>
    </lineage>
</organism>
<dbReference type="InterPro" id="IPR005790">
    <property type="entry name" value="DNA_polIII_delta"/>
</dbReference>
<dbReference type="Gene3D" id="3.40.50.300">
    <property type="entry name" value="P-loop containing nucleotide triphosphate hydrolases"/>
    <property type="match status" value="1"/>
</dbReference>
<dbReference type="Pfam" id="PF06144">
    <property type="entry name" value="DNA_pol3_delta"/>
    <property type="match status" value="1"/>
</dbReference>
<evidence type="ECO:0000256" key="4">
    <source>
        <dbReference type="ARBA" id="ARBA00022695"/>
    </source>
</evidence>
<evidence type="ECO:0000256" key="8">
    <source>
        <dbReference type="ARBA" id="ARBA00049244"/>
    </source>
</evidence>
<evidence type="ECO:0000313" key="11">
    <source>
        <dbReference type="EMBL" id="KKS43757.1"/>
    </source>
</evidence>
<reference evidence="11 12" key="1">
    <citation type="journal article" date="2015" name="Nature">
        <title>rRNA introns, odd ribosomes, and small enigmatic genomes across a large radiation of phyla.</title>
        <authorList>
            <person name="Brown C.T."/>
            <person name="Hug L.A."/>
            <person name="Thomas B.C."/>
            <person name="Sharon I."/>
            <person name="Castelle C.J."/>
            <person name="Singh A."/>
            <person name="Wilkins M.J."/>
            <person name="Williams K.H."/>
            <person name="Banfield J.F."/>
        </authorList>
    </citation>
    <scope>NUCLEOTIDE SEQUENCE [LARGE SCALE GENOMIC DNA]</scope>
</reference>
<evidence type="ECO:0000256" key="5">
    <source>
        <dbReference type="ARBA" id="ARBA00022705"/>
    </source>
</evidence>
<dbReference type="PANTHER" id="PTHR34388">
    <property type="entry name" value="DNA POLYMERASE III SUBUNIT DELTA"/>
    <property type="match status" value="1"/>
</dbReference>
<evidence type="ECO:0000259" key="9">
    <source>
        <dbReference type="Pfam" id="PF06144"/>
    </source>
</evidence>
<dbReference type="Gene3D" id="1.10.8.60">
    <property type="match status" value="1"/>
</dbReference>
<dbReference type="AlphaFoldDB" id="A0A0G0Z4W9"/>
<dbReference type="EMBL" id="LCDB01000024">
    <property type="protein sequence ID" value="KKS43757.1"/>
    <property type="molecule type" value="Genomic_DNA"/>
</dbReference>
<keyword evidence="3" id="KW-0808">Transferase</keyword>
<proteinExistence type="inferred from homology"/>
<dbReference type="InterPro" id="IPR048466">
    <property type="entry name" value="DNA_pol3_delta-like_C"/>
</dbReference>
<dbReference type="Gene3D" id="1.20.272.10">
    <property type="match status" value="1"/>
</dbReference>
<keyword evidence="6" id="KW-0239">DNA-directed DNA polymerase</keyword>
<dbReference type="SUPFAM" id="SSF52540">
    <property type="entry name" value="P-loop containing nucleoside triphosphate hydrolases"/>
    <property type="match status" value="1"/>
</dbReference>
<dbReference type="GO" id="GO:0003677">
    <property type="term" value="F:DNA binding"/>
    <property type="evidence" value="ECO:0007669"/>
    <property type="project" value="InterPro"/>
</dbReference>
<dbReference type="InterPro" id="IPR008921">
    <property type="entry name" value="DNA_pol3_clamp-load_cplx_C"/>
</dbReference>
<keyword evidence="5" id="KW-0235">DNA replication</keyword>
<dbReference type="NCBIfam" id="TIGR01128">
    <property type="entry name" value="holA"/>
    <property type="match status" value="1"/>
</dbReference>
<dbReference type="Proteomes" id="UP000033986">
    <property type="component" value="Unassembled WGS sequence"/>
</dbReference>
<dbReference type="GO" id="GO:0003887">
    <property type="term" value="F:DNA-directed DNA polymerase activity"/>
    <property type="evidence" value="ECO:0007669"/>
    <property type="project" value="UniProtKB-KW"/>
</dbReference>
<dbReference type="GO" id="GO:0006261">
    <property type="term" value="P:DNA-templated DNA replication"/>
    <property type="evidence" value="ECO:0007669"/>
    <property type="project" value="TreeGrafter"/>
</dbReference>
<name>A0A0G0Z4W9_9BACT</name>
<comment type="similarity">
    <text evidence="7">Belongs to the DNA polymerase HolA subunit family.</text>
</comment>
<evidence type="ECO:0000256" key="1">
    <source>
        <dbReference type="ARBA" id="ARBA00012417"/>
    </source>
</evidence>
<sequence length="313" mass="35283">MIIFLYGQDSYRIGQKLQEIVNGYKIKNPSGLNLIKLDFAENNINDFYDAIKSDSFIPEKKLVIVKNIFRADSEMILEFLKTKDFNKREDTILIAVSFSDTGGGKLFEYLTGKPNQVQNFKLLKEYEIKNWVKKSLNAMGVEIAGDAMDFLVSNCGLDLWRLSNEIKKLADFSAQGGSPEGRKIKVIVKSQVEELIMGSREHNIFELTDALAKKNKIKALSALHKALDGGEKPTELLGLLAWQVRNILRFKLSSKLSELKLHPFVLGKIKESAEYFSAAELNVILSKIIDLDLAFKTTDLNEKTALSLLISEL</sequence>
<dbReference type="Pfam" id="PF21694">
    <property type="entry name" value="DNA_pol3_delta_C"/>
    <property type="match status" value="1"/>
</dbReference>
<gene>
    <name evidence="11" type="ORF">UV07_C0024G0006</name>
</gene>
<feature type="domain" description="DNA polymerase III delta subunit-like C-terminal" evidence="10">
    <location>
        <begin position="201"/>
        <end position="312"/>
    </location>
</feature>
<comment type="caution">
    <text evidence="11">The sequence shown here is derived from an EMBL/GenBank/DDBJ whole genome shotgun (WGS) entry which is preliminary data.</text>
</comment>
<evidence type="ECO:0000313" key="12">
    <source>
        <dbReference type="Proteomes" id="UP000033986"/>
    </source>
</evidence>
<evidence type="ECO:0000256" key="6">
    <source>
        <dbReference type="ARBA" id="ARBA00022932"/>
    </source>
</evidence>
<dbReference type="EC" id="2.7.7.7" evidence="1"/>
<protein>
    <recommendedName>
        <fullName evidence="2">DNA polymerase III subunit delta</fullName>
        <ecNumber evidence="1">2.7.7.7</ecNumber>
    </recommendedName>
</protein>
<dbReference type="InterPro" id="IPR010372">
    <property type="entry name" value="DNA_pol3_delta_N"/>
</dbReference>
<evidence type="ECO:0000256" key="3">
    <source>
        <dbReference type="ARBA" id="ARBA00022679"/>
    </source>
</evidence>
<evidence type="ECO:0000259" key="10">
    <source>
        <dbReference type="Pfam" id="PF21694"/>
    </source>
</evidence>
<dbReference type="SUPFAM" id="SSF48019">
    <property type="entry name" value="post-AAA+ oligomerization domain-like"/>
    <property type="match status" value="1"/>
</dbReference>
<evidence type="ECO:0000256" key="2">
    <source>
        <dbReference type="ARBA" id="ARBA00017703"/>
    </source>
</evidence>
<keyword evidence="4" id="KW-0548">Nucleotidyltransferase</keyword>